<dbReference type="RefSeq" id="WP_121917945.1">
    <property type="nucleotide sequence ID" value="NZ_REFV01000012.1"/>
</dbReference>
<proteinExistence type="predicted"/>
<dbReference type="Gene3D" id="3.30.530.20">
    <property type="match status" value="1"/>
</dbReference>
<dbReference type="SUPFAM" id="SSF55961">
    <property type="entry name" value="Bet v1-like"/>
    <property type="match status" value="1"/>
</dbReference>
<dbReference type="EMBL" id="REFV01000012">
    <property type="protein sequence ID" value="RMB57089.1"/>
    <property type="molecule type" value="Genomic_DNA"/>
</dbReference>
<evidence type="ECO:0000313" key="2">
    <source>
        <dbReference type="Proteomes" id="UP000281985"/>
    </source>
</evidence>
<dbReference type="GO" id="GO:0051301">
    <property type="term" value="P:cell division"/>
    <property type="evidence" value="ECO:0007669"/>
    <property type="project" value="UniProtKB-KW"/>
</dbReference>
<dbReference type="CDD" id="cd07820">
    <property type="entry name" value="SRPBCC_3"/>
    <property type="match status" value="1"/>
</dbReference>
<organism evidence="1 2">
    <name type="scientific">Dokdonia sinensis</name>
    <dbReference type="NCBI Taxonomy" id="2479847"/>
    <lineage>
        <taxon>Bacteria</taxon>
        <taxon>Pseudomonadati</taxon>
        <taxon>Bacteroidota</taxon>
        <taxon>Flavobacteriia</taxon>
        <taxon>Flavobacteriales</taxon>
        <taxon>Flavobacteriaceae</taxon>
        <taxon>Dokdonia</taxon>
    </lineage>
</organism>
<keyword evidence="2" id="KW-1185">Reference proteome</keyword>
<accession>A0A3M0G7U0</accession>
<sequence length="149" mass="17166">MTTISLTTQINAPILEVFELSRDIDFHKTSVSDTQEEAIAGVTSGKIGMGETVRWRGKHFGVFLTHESKITAFHSPSLFTDEMISGRFKSFRHEHRFRESGNKTIMEDILTYETPYGIFGRLFDTFFLEKHLTTFLQQRNLNLKKALES</sequence>
<keyword evidence="1" id="KW-0132">Cell division</keyword>
<keyword evidence="1" id="KW-0131">Cell cycle</keyword>
<name>A0A3M0G7U0_9FLAO</name>
<dbReference type="OrthoDB" id="9801773at2"/>
<evidence type="ECO:0000313" key="1">
    <source>
        <dbReference type="EMBL" id="RMB57089.1"/>
    </source>
</evidence>
<gene>
    <name evidence="1" type="ORF">EAX61_12000</name>
</gene>
<dbReference type="InterPro" id="IPR023393">
    <property type="entry name" value="START-like_dom_sf"/>
</dbReference>
<protein>
    <submittedName>
        <fullName evidence="1">Cell division protein</fullName>
    </submittedName>
</protein>
<comment type="caution">
    <text evidence="1">The sequence shown here is derived from an EMBL/GenBank/DDBJ whole genome shotgun (WGS) entry which is preliminary data.</text>
</comment>
<reference evidence="1 2" key="1">
    <citation type="submission" date="2018-10" db="EMBL/GenBank/DDBJ databases">
        <title>Dokdonia luteus sp. nov., isolated from sea water.</title>
        <authorList>
            <person name="Zhou L.Y."/>
            <person name="Du Z.J."/>
        </authorList>
    </citation>
    <scope>NUCLEOTIDE SEQUENCE [LARGE SCALE GENOMIC DNA]</scope>
    <source>
        <strain evidence="1 2">SH27</strain>
    </source>
</reference>
<dbReference type="Proteomes" id="UP000281985">
    <property type="component" value="Unassembled WGS sequence"/>
</dbReference>
<dbReference type="AlphaFoldDB" id="A0A3M0G7U0"/>